<dbReference type="InterPro" id="IPR016064">
    <property type="entry name" value="NAD/diacylglycerol_kinase_sf"/>
</dbReference>
<evidence type="ECO:0000313" key="6">
    <source>
        <dbReference type="EMBL" id="MPL97016.1"/>
    </source>
</evidence>
<dbReference type="AlphaFoldDB" id="A0A644W0I8"/>
<keyword evidence="4" id="KW-0067">ATP-binding</keyword>
<evidence type="ECO:0000259" key="5">
    <source>
        <dbReference type="PROSITE" id="PS50146"/>
    </source>
</evidence>
<organism evidence="6">
    <name type="scientific">bioreactor metagenome</name>
    <dbReference type="NCBI Taxonomy" id="1076179"/>
    <lineage>
        <taxon>unclassified sequences</taxon>
        <taxon>metagenomes</taxon>
        <taxon>ecological metagenomes</taxon>
    </lineage>
</organism>
<dbReference type="InterPro" id="IPR017438">
    <property type="entry name" value="ATP-NAD_kinase_N"/>
</dbReference>
<dbReference type="SMART" id="SM00046">
    <property type="entry name" value="DAGKc"/>
    <property type="match status" value="1"/>
</dbReference>
<proteinExistence type="predicted"/>
<dbReference type="InterPro" id="IPR001206">
    <property type="entry name" value="Diacylglycerol_kinase_cat_dom"/>
</dbReference>
<evidence type="ECO:0000256" key="2">
    <source>
        <dbReference type="ARBA" id="ARBA00022741"/>
    </source>
</evidence>
<sequence>MQDNELFVILNPHAAKGKAKKQEDMIRTLLGAGGKEVVLYHTEIGNGAERVAFQAAMDGRKVIIAAGGDGTVNEVANGILKAVTLHNIPSPALGVIPIGRGNDFAWGMQIPKPVKEACEVILAGKTRVIDAGVTYGGNYPEGRFFVNGQGVGFEPLVNFLASEFKHVSGTPSYVFALIRILIHYPAPYTVELTLDDQVLNLKTQQLSICNGRRMGSAFLMGPDALFDDGYFDVVYANAPVPSRRMVPLALTFLSGKQVKQKEFSVARVKKLVMKSSDFAMPVHVDGEEISKGCMEFRTELLESILPVFC</sequence>
<dbReference type="Gene3D" id="2.60.200.40">
    <property type="match status" value="1"/>
</dbReference>
<evidence type="ECO:0000256" key="4">
    <source>
        <dbReference type="ARBA" id="ARBA00022840"/>
    </source>
</evidence>
<dbReference type="InterPro" id="IPR050187">
    <property type="entry name" value="Lipid_Phosphate_FormReg"/>
</dbReference>
<dbReference type="Gene3D" id="3.40.50.10330">
    <property type="entry name" value="Probable inorganic polyphosphate/atp-NAD kinase, domain 1"/>
    <property type="match status" value="1"/>
</dbReference>
<dbReference type="SUPFAM" id="SSF111331">
    <property type="entry name" value="NAD kinase/diacylglycerol kinase-like"/>
    <property type="match status" value="1"/>
</dbReference>
<dbReference type="EC" id="2.7.1.107" evidence="6"/>
<evidence type="ECO:0000256" key="1">
    <source>
        <dbReference type="ARBA" id="ARBA00022679"/>
    </source>
</evidence>
<keyword evidence="1 6" id="KW-0808">Transferase</keyword>
<dbReference type="Pfam" id="PF19279">
    <property type="entry name" value="YegS_C"/>
    <property type="match status" value="1"/>
</dbReference>
<dbReference type="PANTHER" id="PTHR12358">
    <property type="entry name" value="SPHINGOSINE KINASE"/>
    <property type="match status" value="1"/>
</dbReference>
<keyword evidence="3 6" id="KW-0418">Kinase</keyword>
<dbReference type="PROSITE" id="PS50146">
    <property type="entry name" value="DAGK"/>
    <property type="match status" value="1"/>
</dbReference>
<keyword evidence="2" id="KW-0547">Nucleotide-binding</keyword>
<dbReference type="EMBL" id="VSSQ01000536">
    <property type="protein sequence ID" value="MPL97016.1"/>
    <property type="molecule type" value="Genomic_DNA"/>
</dbReference>
<accession>A0A644W0I8</accession>
<dbReference type="Pfam" id="PF00781">
    <property type="entry name" value="DAGK_cat"/>
    <property type="match status" value="1"/>
</dbReference>
<name>A0A644W0I8_9ZZZZ</name>
<gene>
    <name evidence="6" type="primary">dagK_10</name>
    <name evidence="6" type="ORF">SDC9_43203</name>
</gene>
<dbReference type="GO" id="GO:0004143">
    <property type="term" value="F:ATP-dependent diacylglycerol kinase activity"/>
    <property type="evidence" value="ECO:0007669"/>
    <property type="project" value="UniProtKB-EC"/>
</dbReference>
<protein>
    <submittedName>
        <fullName evidence="6">Diacylglycerol kinase</fullName>
        <ecNumber evidence="6">2.7.1.107</ecNumber>
    </submittedName>
</protein>
<feature type="domain" description="DAGKc" evidence="5">
    <location>
        <begin position="1"/>
        <end position="138"/>
    </location>
</feature>
<comment type="caution">
    <text evidence="6">The sequence shown here is derived from an EMBL/GenBank/DDBJ whole genome shotgun (WGS) entry which is preliminary data.</text>
</comment>
<dbReference type="GO" id="GO:0005886">
    <property type="term" value="C:plasma membrane"/>
    <property type="evidence" value="ECO:0007669"/>
    <property type="project" value="TreeGrafter"/>
</dbReference>
<dbReference type="PANTHER" id="PTHR12358:SF106">
    <property type="entry name" value="LIPID KINASE YEGS"/>
    <property type="match status" value="1"/>
</dbReference>
<dbReference type="InterPro" id="IPR045540">
    <property type="entry name" value="YegS/DAGK_C"/>
</dbReference>
<evidence type="ECO:0000256" key="3">
    <source>
        <dbReference type="ARBA" id="ARBA00022777"/>
    </source>
</evidence>
<dbReference type="GO" id="GO:0005524">
    <property type="term" value="F:ATP binding"/>
    <property type="evidence" value="ECO:0007669"/>
    <property type="project" value="UniProtKB-KW"/>
</dbReference>
<reference evidence="6" key="1">
    <citation type="submission" date="2019-08" db="EMBL/GenBank/DDBJ databases">
        <authorList>
            <person name="Kucharzyk K."/>
            <person name="Murdoch R.W."/>
            <person name="Higgins S."/>
            <person name="Loffler F."/>
        </authorList>
    </citation>
    <scope>NUCLEOTIDE SEQUENCE</scope>
</reference>